<dbReference type="PANTHER" id="PTHR24028">
    <property type="entry name" value="CADHERIN-87A"/>
    <property type="match status" value="1"/>
</dbReference>
<dbReference type="InterPro" id="IPR020894">
    <property type="entry name" value="Cadherin_CS"/>
</dbReference>
<protein>
    <recommendedName>
        <fullName evidence="9">Cadherin N-terminal domain-containing protein</fullName>
    </recommendedName>
</protein>
<accession>A0A8S2KRL2</accession>
<evidence type="ECO:0000256" key="1">
    <source>
        <dbReference type="ARBA" id="ARBA00004167"/>
    </source>
</evidence>
<keyword evidence="6" id="KW-1133">Transmembrane helix</keyword>
<dbReference type="Pfam" id="PF08266">
    <property type="entry name" value="Cadherin_2"/>
    <property type="match status" value="1"/>
</dbReference>
<evidence type="ECO:0000256" key="4">
    <source>
        <dbReference type="ARBA" id="ARBA00022837"/>
    </source>
</evidence>
<dbReference type="GO" id="GO:0005509">
    <property type="term" value="F:calcium ion binding"/>
    <property type="evidence" value="ECO:0007669"/>
    <property type="project" value="InterPro"/>
</dbReference>
<evidence type="ECO:0000256" key="3">
    <source>
        <dbReference type="ARBA" id="ARBA00022737"/>
    </source>
</evidence>
<dbReference type="Proteomes" id="UP000682733">
    <property type="component" value="Unassembled WGS sequence"/>
</dbReference>
<keyword evidence="2" id="KW-0812">Transmembrane</keyword>
<dbReference type="SUPFAM" id="SSF49313">
    <property type="entry name" value="Cadherin-like"/>
    <property type="match status" value="1"/>
</dbReference>
<dbReference type="CDD" id="cd11304">
    <property type="entry name" value="Cadherin_repeat"/>
    <property type="match status" value="1"/>
</dbReference>
<keyword evidence="3" id="KW-0677">Repeat</keyword>
<keyword evidence="7" id="KW-0472">Membrane</keyword>
<comment type="subcellular location">
    <subcellularLocation>
        <location evidence="1">Membrane</location>
        <topology evidence="1">Single-pass membrane protein</topology>
    </subcellularLocation>
</comment>
<name>A0A8S2KRL2_9BILA</name>
<dbReference type="InterPro" id="IPR013164">
    <property type="entry name" value="Cadherin_N"/>
</dbReference>
<evidence type="ECO:0000256" key="6">
    <source>
        <dbReference type="ARBA" id="ARBA00022989"/>
    </source>
</evidence>
<dbReference type="GO" id="GO:0007156">
    <property type="term" value="P:homophilic cell adhesion via plasma membrane adhesion molecules"/>
    <property type="evidence" value="ECO:0007669"/>
    <property type="project" value="InterPro"/>
</dbReference>
<dbReference type="PANTHER" id="PTHR24028:SF328">
    <property type="entry name" value="CADHERIN-3"/>
    <property type="match status" value="1"/>
</dbReference>
<keyword evidence="4" id="KW-0106">Calcium</keyword>
<evidence type="ECO:0000256" key="2">
    <source>
        <dbReference type="ARBA" id="ARBA00022692"/>
    </source>
</evidence>
<dbReference type="InterPro" id="IPR015919">
    <property type="entry name" value="Cadherin-like_sf"/>
</dbReference>
<organism evidence="11 12">
    <name type="scientific">Didymodactylos carnosus</name>
    <dbReference type="NCBI Taxonomy" id="1234261"/>
    <lineage>
        <taxon>Eukaryota</taxon>
        <taxon>Metazoa</taxon>
        <taxon>Spiralia</taxon>
        <taxon>Gnathifera</taxon>
        <taxon>Rotifera</taxon>
        <taxon>Eurotatoria</taxon>
        <taxon>Bdelloidea</taxon>
        <taxon>Philodinida</taxon>
        <taxon>Philodinidae</taxon>
        <taxon>Didymodactylos</taxon>
    </lineage>
</organism>
<dbReference type="PRINTS" id="PR00205">
    <property type="entry name" value="CADHERIN"/>
</dbReference>
<comment type="caution">
    <text evidence="11">The sequence shown here is derived from an EMBL/GenBank/DDBJ whole genome shotgun (WGS) entry which is preliminary data.</text>
</comment>
<dbReference type="InterPro" id="IPR002126">
    <property type="entry name" value="Cadherin-like_dom"/>
</dbReference>
<dbReference type="EMBL" id="CAJNOK010010013">
    <property type="protein sequence ID" value="CAF1104031.1"/>
    <property type="molecule type" value="Genomic_DNA"/>
</dbReference>
<evidence type="ECO:0000256" key="7">
    <source>
        <dbReference type="ARBA" id="ARBA00023136"/>
    </source>
</evidence>
<keyword evidence="8" id="KW-0325">Glycoprotein</keyword>
<reference evidence="11" key="1">
    <citation type="submission" date="2021-02" db="EMBL/GenBank/DDBJ databases">
        <authorList>
            <person name="Nowell W R."/>
        </authorList>
    </citation>
    <scope>NUCLEOTIDE SEQUENCE</scope>
</reference>
<dbReference type="InterPro" id="IPR050174">
    <property type="entry name" value="Protocadherin/Cadherin-CA"/>
</dbReference>
<dbReference type="EMBL" id="CAJOBA010010363">
    <property type="protein sequence ID" value="CAF3866045.1"/>
    <property type="molecule type" value="Genomic_DNA"/>
</dbReference>
<evidence type="ECO:0000313" key="12">
    <source>
        <dbReference type="Proteomes" id="UP000682733"/>
    </source>
</evidence>
<keyword evidence="5" id="KW-0130">Cell adhesion</keyword>
<dbReference type="PROSITE" id="PS00232">
    <property type="entry name" value="CADHERIN_1"/>
    <property type="match status" value="1"/>
</dbReference>
<sequence>MFISFFIDSILSLNKLSFDITIPEEQPKDTIIYDLSHEFRQRNKTLVDFKFLRPCPYFYFKTTTGQLLLSEKHDREYLCSIQRICTCSRCQIKCDLLARTIKDTTIIELNVELQDLNDHIPHFSKNYYLIQILENVPIGYKIQLEQAQDLDTGFHSIVNYTLKTLNEQEFEQSIKTMIKIFYSVNE</sequence>
<dbReference type="GO" id="GO:0005886">
    <property type="term" value="C:plasma membrane"/>
    <property type="evidence" value="ECO:0007669"/>
    <property type="project" value="InterPro"/>
</dbReference>
<dbReference type="Proteomes" id="UP000677228">
    <property type="component" value="Unassembled WGS sequence"/>
</dbReference>
<evidence type="ECO:0000259" key="9">
    <source>
        <dbReference type="Pfam" id="PF08266"/>
    </source>
</evidence>
<feature type="domain" description="Cadherin N-terminal" evidence="9">
    <location>
        <begin position="21"/>
        <end position="87"/>
    </location>
</feature>
<evidence type="ECO:0000256" key="5">
    <source>
        <dbReference type="ARBA" id="ARBA00022889"/>
    </source>
</evidence>
<evidence type="ECO:0000313" key="11">
    <source>
        <dbReference type="EMBL" id="CAF3866045.1"/>
    </source>
</evidence>
<dbReference type="Gene3D" id="2.60.40.60">
    <property type="entry name" value="Cadherins"/>
    <property type="match status" value="2"/>
</dbReference>
<proteinExistence type="predicted"/>
<dbReference type="AlphaFoldDB" id="A0A8S2KRL2"/>
<gene>
    <name evidence="10" type="ORF">OVA965_LOCUS19436</name>
    <name evidence="11" type="ORF">TMI583_LOCUS19466</name>
</gene>
<evidence type="ECO:0000313" key="10">
    <source>
        <dbReference type="EMBL" id="CAF1104031.1"/>
    </source>
</evidence>
<evidence type="ECO:0000256" key="8">
    <source>
        <dbReference type="ARBA" id="ARBA00023180"/>
    </source>
</evidence>